<dbReference type="SUPFAM" id="SSF48452">
    <property type="entry name" value="TPR-like"/>
    <property type="match status" value="1"/>
</dbReference>
<protein>
    <submittedName>
        <fullName evidence="2">Glycosyltransferase</fullName>
        <ecNumber evidence="2">2.4.-.-</ecNumber>
    </submittedName>
</protein>
<gene>
    <name evidence="2" type="ORF">ACFO3S_07845</name>
</gene>
<dbReference type="InterPro" id="IPR011990">
    <property type="entry name" value="TPR-like_helical_dom_sf"/>
</dbReference>
<evidence type="ECO:0000313" key="2">
    <source>
        <dbReference type="EMBL" id="MFC4598151.1"/>
    </source>
</evidence>
<dbReference type="PANTHER" id="PTHR43630">
    <property type="entry name" value="POLY-BETA-1,6-N-ACETYL-D-GLUCOSAMINE SYNTHASE"/>
    <property type="match status" value="1"/>
</dbReference>
<dbReference type="Pfam" id="PF00535">
    <property type="entry name" value="Glycos_transf_2"/>
    <property type="match status" value="1"/>
</dbReference>
<comment type="caution">
    <text evidence="2">The sequence shown here is derived from an EMBL/GenBank/DDBJ whole genome shotgun (WGS) entry which is preliminary data.</text>
</comment>
<accession>A0ABV9F843</accession>
<evidence type="ECO:0000259" key="1">
    <source>
        <dbReference type="Pfam" id="PF00535"/>
    </source>
</evidence>
<dbReference type="InterPro" id="IPR001173">
    <property type="entry name" value="Glyco_trans_2-like"/>
</dbReference>
<feature type="domain" description="Glycosyltransferase 2-like" evidence="1">
    <location>
        <begin position="5"/>
        <end position="141"/>
    </location>
</feature>
<evidence type="ECO:0000313" key="3">
    <source>
        <dbReference type="Proteomes" id="UP001596028"/>
    </source>
</evidence>
<dbReference type="SUPFAM" id="SSF53448">
    <property type="entry name" value="Nucleotide-diphospho-sugar transferases"/>
    <property type="match status" value="1"/>
</dbReference>
<dbReference type="CDD" id="cd02511">
    <property type="entry name" value="Beta4Glucosyltransferase"/>
    <property type="match status" value="1"/>
</dbReference>
<dbReference type="EC" id="2.4.-.-" evidence="2"/>
<name>A0ABV9F843_9BACL</name>
<organism evidence="2 3">
    <name type="scientific">Cohnella hongkongensis</name>
    <dbReference type="NCBI Taxonomy" id="178337"/>
    <lineage>
        <taxon>Bacteria</taxon>
        <taxon>Bacillati</taxon>
        <taxon>Bacillota</taxon>
        <taxon>Bacilli</taxon>
        <taxon>Bacillales</taxon>
        <taxon>Paenibacillaceae</taxon>
        <taxon>Cohnella</taxon>
    </lineage>
</organism>
<dbReference type="Gene3D" id="3.90.550.10">
    <property type="entry name" value="Spore Coat Polysaccharide Biosynthesis Protein SpsA, Chain A"/>
    <property type="match status" value="1"/>
</dbReference>
<dbReference type="InterPro" id="IPR019734">
    <property type="entry name" value="TPR_rpt"/>
</dbReference>
<dbReference type="RefSeq" id="WP_378094111.1">
    <property type="nucleotide sequence ID" value="NZ_JBHSEP010000004.1"/>
</dbReference>
<dbReference type="Gene3D" id="1.25.40.10">
    <property type="entry name" value="Tetratricopeptide repeat domain"/>
    <property type="match status" value="2"/>
</dbReference>
<dbReference type="Proteomes" id="UP001596028">
    <property type="component" value="Unassembled WGS sequence"/>
</dbReference>
<dbReference type="InterPro" id="IPR029044">
    <property type="entry name" value="Nucleotide-diphossugar_trans"/>
</dbReference>
<dbReference type="SMART" id="SM00028">
    <property type="entry name" value="TPR"/>
    <property type="match status" value="3"/>
</dbReference>
<reference evidence="3" key="1">
    <citation type="journal article" date="2019" name="Int. J. Syst. Evol. Microbiol.">
        <title>The Global Catalogue of Microorganisms (GCM) 10K type strain sequencing project: providing services to taxonomists for standard genome sequencing and annotation.</title>
        <authorList>
            <consortium name="The Broad Institute Genomics Platform"/>
            <consortium name="The Broad Institute Genome Sequencing Center for Infectious Disease"/>
            <person name="Wu L."/>
            <person name="Ma J."/>
        </authorList>
    </citation>
    <scope>NUCLEOTIDE SEQUENCE [LARGE SCALE GENOMIC DNA]</scope>
    <source>
        <strain evidence="3">CCUG 49571</strain>
    </source>
</reference>
<keyword evidence="3" id="KW-1185">Reference proteome</keyword>
<sequence length="372" mass="42980">MISISLCMIVKDEEETLKRCLESAAGVADEIIIVDTGSADRTKTVAKAYTPHVLDFEWQDDFAAARNYAFSQATKDYIFWLDADDVLLPPDKEKLIALKRTLDPAVDAVSMDYHIARDKHGNPVTSIRRFRLVKRSRKYRWQGAVHEMLLVSGRIWNSDIAVTHKKERRMTDRNLQIYEKRLREGKPFSPQDLFHFARELHQFGRLEEAVEHYTAFLDRSGPSPENRICALQQLADCYHRLGQTDKEFSATFESFQYDIPRPESCCRLGYHFLQKDAYRQAVYWYKQALAFPVEPGSWVIVNQTSRTLLPHIQLALCYYRLGQYAESYYHNKQALTYSPDDPAILNNLLVLEQLLKDGKERTGAAAEEKAGD</sequence>
<proteinExistence type="predicted"/>
<dbReference type="GO" id="GO:0016757">
    <property type="term" value="F:glycosyltransferase activity"/>
    <property type="evidence" value="ECO:0007669"/>
    <property type="project" value="UniProtKB-KW"/>
</dbReference>
<dbReference type="EMBL" id="JBHSEP010000004">
    <property type="protein sequence ID" value="MFC4598151.1"/>
    <property type="molecule type" value="Genomic_DNA"/>
</dbReference>
<dbReference type="PANTHER" id="PTHR43630:SF2">
    <property type="entry name" value="GLYCOSYLTRANSFERASE"/>
    <property type="match status" value="1"/>
</dbReference>
<keyword evidence="2" id="KW-0808">Transferase</keyword>
<keyword evidence="2" id="KW-0328">Glycosyltransferase</keyword>